<accession>A0AA88RJL0</accession>
<sequence>MANELALAYGGYNTRPPALLKAIFMTTVNTAAKTLVAVASSAKAEHAERWKVGDHLRFVMMLMTWFAVWALRVLMDHFPCSVGPSHPFLLEGLSSVGALDIAPSSSPCLDMILHEGSDVPPVKALGRALSHILTLLNEIPATSRKYQFAVAIADKIVNQNAREGNVELLHINRVALSSAFSRTSGLLYRSLQSGQTVDNSGTWTSRLINSIPLGSYVASYVKVISSILPSAITGTFLSQNQRQLALASKERADDVAAEKHAQELLWITNKMRSCDAVDEAVLQWSLASGLCSLSLTANPRVQGFIVKISALLLRDLIHANLEVPSQVKFRLLVLWLPLFCFADNGLAYPILTGYEKMEMERVMDDLISSLPALDQEVILTNWLQDFTICSSDWPNLQLAYDRWCQTTRKLIA</sequence>
<dbReference type="InterPro" id="IPR058039">
    <property type="entry name" value="At3g05675-like_ankyrin"/>
</dbReference>
<dbReference type="PANTHER" id="PTHR31060:SF31">
    <property type="entry name" value="BTB_POZ DOMAIN PROTEIN"/>
    <property type="match status" value="1"/>
</dbReference>
<protein>
    <recommendedName>
        <fullName evidence="4">At3g05675-like ankyrin-like domain-containing protein</fullName>
    </recommendedName>
</protein>
<comment type="function">
    <text evidence="1">May act as a substrate-specific adapter of an E3 ubiquitin-protein ligase complex (CUL3-RBX1-BTB) which mediates the ubiquitination and subsequent proteasomal degradation of target proteins.</text>
</comment>
<dbReference type="EMBL" id="JAVXUO010001665">
    <property type="protein sequence ID" value="KAK2980171.1"/>
    <property type="molecule type" value="Genomic_DNA"/>
</dbReference>
<keyword evidence="6" id="KW-1185">Reference proteome</keyword>
<evidence type="ECO:0000313" key="6">
    <source>
        <dbReference type="Proteomes" id="UP001187471"/>
    </source>
</evidence>
<dbReference type="Pfam" id="PF25553">
    <property type="entry name" value="BTB-POZ_ANK-like"/>
    <property type="match status" value="1"/>
</dbReference>
<dbReference type="AlphaFoldDB" id="A0AA88RJL0"/>
<evidence type="ECO:0000256" key="3">
    <source>
        <dbReference type="ARBA" id="ARBA00022786"/>
    </source>
</evidence>
<name>A0AA88RJL0_9ASTE</name>
<proteinExistence type="predicted"/>
<dbReference type="Proteomes" id="UP001187471">
    <property type="component" value="Unassembled WGS sequence"/>
</dbReference>
<feature type="domain" description="At3g05675-like ankyrin-like" evidence="4">
    <location>
        <begin position="243"/>
        <end position="404"/>
    </location>
</feature>
<comment type="pathway">
    <text evidence="2">Protein modification; protein ubiquitination.</text>
</comment>
<reference evidence="5" key="1">
    <citation type="submission" date="2022-12" db="EMBL/GenBank/DDBJ databases">
        <title>Draft genome assemblies for two species of Escallonia (Escalloniales).</title>
        <authorList>
            <person name="Chanderbali A."/>
            <person name="Dervinis C."/>
            <person name="Anghel I."/>
            <person name="Soltis D."/>
            <person name="Soltis P."/>
            <person name="Zapata F."/>
        </authorList>
    </citation>
    <scope>NUCLEOTIDE SEQUENCE</scope>
    <source>
        <strain evidence="5">UCBG92.1500</strain>
        <tissue evidence="5">Leaf</tissue>
    </source>
</reference>
<evidence type="ECO:0000313" key="5">
    <source>
        <dbReference type="EMBL" id="KAK2980171.1"/>
    </source>
</evidence>
<evidence type="ECO:0000256" key="2">
    <source>
        <dbReference type="ARBA" id="ARBA00004906"/>
    </source>
</evidence>
<organism evidence="5 6">
    <name type="scientific">Escallonia rubra</name>
    <dbReference type="NCBI Taxonomy" id="112253"/>
    <lineage>
        <taxon>Eukaryota</taxon>
        <taxon>Viridiplantae</taxon>
        <taxon>Streptophyta</taxon>
        <taxon>Embryophyta</taxon>
        <taxon>Tracheophyta</taxon>
        <taxon>Spermatophyta</taxon>
        <taxon>Magnoliopsida</taxon>
        <taxon>eudicotyledons</taxon>
        <taxon>Gunneridae</taxon>
        <taxon>Pentapetalae</taxon>
        <taxon>asterids</taxon>
        <taxon>campanulids</taxon>
        <taxon>Escalloniales</taxon>
        <taxon>Escalloniaceae</taxon>
        <taxon>Escallonia</taxon>
    </lineage>
</organism>
<evidence type="ECO:0000259" key="4">
    <source>
        <dbReference type="Pfam" id="PF25553"/>
    </source>
</evidence>
<gene>
    <name evidence="5" type="ORF">RJ640_029718</name>
</gene>
<evidence type="ECO:0000256" key="1">
    <source>
        <dbReference type="ARBA" id="ARBA00002668"/>
    </source>
</evidence>
<dbReference type="PANTHER" id="PTHR31060">
    <property type="entry name" value="OSJNBA0011J08.25 PROTEIN-RELATED"/>
    <property type="match status" value="1"/>
</dbReference>
<comment type="caution">
    <text evidence="5">The sequence shown here is derived from an EMBL/GenBank/DDBJ whole genome shotgun (WGS) entry which is preliminary data.</text>
</comment>
<dbReference type="InterPro" id="IPR038920">
    <property type="entry name" value="At3g05675-like"/>
</dbReference>
<keyword evidence="3" id="KW-0833">Ubl conjugation pathway</keyword>